<dbReference type="CDD" id="cd11058">
    <property type="entry name" value="CYP60B-like"/>
    <property type="match status" value="1"/>
</dbReference>
<feature type="non-terminal residue" evidence="9">
    <location>
        <position position="1"/>
    </location>
</feature>
<name>A0A9P4MB94_9PEZI</name>
<keyword evidence="4 8" id="KW-0479">Metal-binding</keyword>
<dbReference type="PRINTS" id="PR00463">
    <property type="entry name" value="EP450I"/>
</dbReference>
<evidence type="ECO:0000256" key="5">
    <source>
        <dbReference type="ARBA" id="ARBA00023002"/>
    </source>
</evidence>
<dbReference type="GO" id="GO:0004497">
    <property type="term" value="F:monooxygenase activity"/>
    <property type="evidence" value="ECO:0007669"/>
    <property type="project" value="UniProtKB-KW"/>
</dbReference>
<keyword evidence="10" id="KW-1185">Reference proteome</keyword>
<dbReference type="InterPro" id="IPR050121">
    <property type="entry name" value="Cytochrome_P450_monoxygenase"/>
</dbReference>
<protein>
    <submittedName>
        <fullName evidence="9">Cytochrome P450</fullName>
    </submittedName>
</protein>
<evidence type="ECO:0000256" key="7">
    <source>
        <dbReference type="ARBA" id="ARBA00023033"/>
    </source>
</evidence>
<dbReference type="Pfam" id="PF00067">
    <property type="entry name" value="p450"/>
    <property type="match status" value="1"/>
</dbReference>
<evidence type="ECO:0000313" key="9">
    <source>
        <dbReference type="EMBL" id="KAF2101157.1"/>
    </source>
</evidence>
<accession>A0A9P4MB94</accession>
<dbReference type="AlphaFoldDB" id="A0A9P4MB94"/>
<comment type="similarity">
    <text evidence="2">Belongs to the cytochrome P450 family.</text>
</comment>
<dbReference type="GO" id="GO:0016705">
    <property type="term" value="F:oxidoreductase activity, acting on paired donors, with incorporation or reduction of molecular oxygen"/>
    <property type="evidence" value="ECO:0007669"/>
    <property type="project" value="InterPro"/>
</dbReference>
<dbReference type="InterPro" id="IPR002401">
    <property type="entry name" value="Cyt_P450_E_grp-I"/>
</dbReference>
<evidence type="ECO:0000256" key="6">
    <source>
        <dbReference type="ARBA" id="ARBA00023004"/>
    </source>
</evidence>
<dbReference type="InterPro" id="IPR036396">
    <property type="entry name" value="Cyt_P450_sf"/>
</dbReference>
<keyword evidence="5" id="KW-0560">Oxidoreductase</keyword>
<evidence type="ECO:0000256" key="1">
    <source>
        <dbReference type="ARBA" id="ARBA00001971"/>
    </source>
</evidence>
<evidence type="ECO:0000256" key="3">
    <source>
        <dbReference type="ARBA" id="ARBA00022617"/>
    </source>
</evidence>
<keyword evidence="6 8" id="KW-0408">Iron</keyword>
<evidence type="ECO:0000256" key="8">
    <source>
        <dbReference type="PIRSR" id="PIRSR602401-1"/>
    </source>
</evidence>
<evidence type="ECO:0000256" key="4">
    <source>
        <dbReference type="ARBA" id="ARBA00022723"/>
    </source>
</evidence>
<dbReference type="Gene3D" id="1.10.630.10">
    <property type="entry name" value="Cytochrome P450"/>
    <property type="match status" value="1"/>
</dbReference>
<dbReference type="PANTHER" id="PTHR24305">
    <property type="entry name" value="CYTOCHROME P450"/>
    <property type="match status" value="1"/>
</dbReference>
<comment type="caution">
    <text evidence="9">The sequence shown here is derived from an EMBL/GenBank/DDBJ whole genome shotgun (WGS) entry which is preliminary data.</text>
</comment>
<evidence type="ECO:0000313" key="10">
    <source>
        <dbReference type="Proteomes" id="UP000799772"/>
    </source>
</evidence>
<proteinExistence type="inferred from homology"/>
<gene>
    <name evidence="9" type="ORF">NA57DRAFT_35283</name>
</gene>
<dbReference type="GO" id="GO:0020037">
    <property type="term" value="F:heme binding"/>
    <property type="evidence" value="ECO:0007669"/>
    <property type="project" value="InterPro"/>
</dbReference>
<dbReference type="OrthoDB" id="1470350at2759"/>
<reference evidence="9" key="1">
    <citation type="journal article" date="2020" name="Stud. Mycol.">
        <title>101 Dothideomycetes genomes: a test case for predicting lifestyles and emergence of pathogens.</title>
        <authorList>
            <person name="Haridas S."/>
            <person name="Albert R."/>
            <person name="Binder M."/>
            <person name="Bloem J."/>
            <person name="Labutti K."/>
            <person name="Salamov A."/>
            <person name="Andreopoulos B."/>
            <person name="Baker S."/>
            <person name="Barry K."/>
            <person name="Bills G."/>
            <person name="Bluhm B."/>
            <person name="Cannon C."/>
            <person name="Castanera R."/>
            <person name="Culley D."/>
            <person name="Daum C."/>
            <person name="Ezra D."/>
            <person name="Gonzalez J."/>
            <person name="Henrissat B."/>
            <person name="Kuo A."/>
            <person name="Liang C."/>
            <person name="Lipzen A."/>
            <person name="Lutzoni F."/>
            <person name="Magnuson J."/>
            <person name="Mondo S."/>
            <person name="Nolan M."/>
            <person name="Ohm R."/>
            <person name="Pangilinan J."/>
            <person name="Park H.-J."/>
            <person name="Ramirez L."/>
            <person name="Alfaro M."/>
            <person name="Sun H."/>
            <person name="Tritt A."/>
            <person name="Yoshinaga Y."/>
            <person name="Zwiers L.-H."/>
            <person name="Turgeon B."/>
            <person name="Goodwin S."/>
            <person name="Spatafora J."/>
            <person name="Crous P."/>
            <person name="Grigoriev I."/>
        </authorList>
    </citation>
    <scope>NUCLEOTIDE SEQUENCE</scope>
    <source>
        <strain evidence="9">CBS 133067</strain>
    </source>
</reference>
<feature type="binding site" description="axial binding residue" evidence="8">
    <location>
        <position position="412"/>
    </location>
    <ligand>
        <name>heme</name>
        <dbReference type="ChEBI" id="CHEBI:30413"/>
    </ligand>
    <ligandPart>
        <name>Fe</name>
        <dbReference type="ChEBI" id="CHEBI:18248"/>
    </ligandPart>
</feature>
<evidence type="ECO:0000256" key="2">
    <source>
        <dbReference type="ARBA" id="ARBA00010617"/>
    </source>
</evidence>
<keyword evidence="7" id="KW-0503">Monooxygenase</keyword>
<organism evidence="9 10">
    <name type="scientific">Rhizodiscina lignyota</name>
    <dbReference type="NCBI Taxonomy" id="1504668"/>
    <lineage>
        <taxon>Eukaryota</taxon>
        <taxon>Fungi</taxon>
        <taxon>Dikarya</taxon>
        <taxon>Ascomycota</taxon>
        <taxon>Pezizomycotina</taxon>
        <taxon>Dothideomycetes</taxon>
        <taxon>Pleosporomycetidae</taxon>
        <taxon>Aulographales</taxon>
        <taxon>Rhizodiscinaceae</taxon>
        <taxon>Rhizodiscina</taxon>
    </lineage>
</organism>
<dbReference type="GO" id="GO:0005506">
    <property type="term" value="F:iron ion binding"/>
    <property type="evidence" value="ECO:0007669"/>
    <property type="project" value="InterPro"/>
</dbReference>
<dbReference type="EMBL" id="ML978123">
    <property type="protein sequence ID" value="KAF2101157.1"/>
    <property type="molecule type" value="Genomic_DNA"/>
</dbReference>
<dbReference type="SUPFAM" id="SSF48264">
    <property type="entry name" value="Cytochrome P450"/>
    <property type="match status" value="1"/>
</dbReference>
<dbReference type="Proteomes" id="UP000799772">
    <property type="component" value="Unassembled WGS sequence"/>
</dbReference>
<dbReference type="InterPro" id="IPR001128">
    <property type="entry name" value="Cyt_P450"/>
</dbReference>
<dbReference type="PANTHER" id="PTHR24305:SF29">
    <property type="entry name" value="BENZOATE-PARA-HYDROXYLASE"/>
    <property type="match status" value="1"/>
</dbReference>
<keyword evidence="3 8" id="KW-0349">Heme</keyword>
<sequence length="466" mass="53510">AFYNVFLHPLRNFPGPRLWAAFRLPQVLCRLMGKRAFKMLELHEKYGDIVRIGPDQLSIVKSEAWKQIYSYDHGKYTFKKHPRMYSSWEESHNIVDAAGKNHARVRRALLPAFTDKSIKEMEPLIQKNVDHLIEYLSSAQRSKEKPEMCSVYAFTTTDIITDIASLQRPYLLDTLDRSQVIFATWTEYWLLQLVCAFRYWPTADFFFRRLVLTPVLFFLMSGKMSLDSLSKEQSGKERTDLWSLAQKDENGDVNLSPAEIHGNGEILTIAGAETTSTTISALTWYALKAPDKMAKLTAEIRTAFERPEGITLNSVQSLPYLNAGLREALRLHPAVAGNLLRITPKNGATVCGETLPGGIEISMPPYAMGHIPSYWQDVDKFIPERWIDPLNSPYASDRRDASQPFSLGPQSCIGERLAWHQARLILTKMFWHFDFVLCDDKQNWPNQNEMIGWRRNALNVEVHRRP</sequence>
<comment type="cofactor">
    <cofactor evidence="1 8">
        <name>heme</name>
        <dbReference type="ChEBI" id="CHEBI:30413"/>
    </cofactor>
</comment>
<dbReference type="PRINTS" id="PR00385">
    <property type="entry name" value="P450"/>
</dbReference>